<comment type="caution">
    <text evidence="7">The sequence shown here is derived from an EMBL/GenBank/DDBJ whole genome shotgun (WGS) entry which is preliminary data.</text>
</comment>
<dbReference type="InterPro" id="IPR050446">
    <property type="entry name" value="FAD-oxidoreductase/Apoptosis"/>
</dbReference>
<dbReference type="RefSeq" id="WP_345496819.1">
    <property type="nucleotide sequence ID" value="NZ_BAABJM010000003.1"/>
</dbReference>
<evidence type="ECO:0000313" key="7">
    <source>
        <dbReference type="EMBL" id="GAA5058274.1"/>
    </source>
</evidence>
<sequence length="402" mass="43674">MNSEQPHAKTGRLVVVGGGTAGAEAAFASRNAGWSGEIILLSEESYPPYHRPPLSKELLTASSAFVAPDPLKGAPLYDRKNIDLRLNTSVERIDRENRLLQLNADRSLAYDHVILAVGGHARELPMLSGFDRPAPNVHTLRTIGDCTRLRAAFRTGRTLMIVGAGYIGLEVAAAAIESGQRVVLLEAAPRVLARVTAPVVSRFFEREHTDRGVEINTETTIERVSLDPNGAVDRVWTSDGTQYPVDNLIVGVGLAPNVQLARHAGLAVGNGIVVGEDMVTTDPRILAIGDCADFPSTIYDRRMRLESVANAVEHARRAAATLTGAAPKPWQLPWFWSHQYDHSLKIVGLSTGYDETRIIDDPGSRSFAVEYLREGRLVAVDAINHAAAFRSGKQRMSEAVHT</sequence>
<evidence type="ECO:0000313" key="8">
    <source>
        <dbReference type="Proteomes" id="UP001500603"/>
    </source>
</evidence>
<protein>
    <submittedName>
        <fullName evidence="7">FAD-dependent oxidoreductase</fullName>
    </submittedName>
</protein>
<dbReference type="Proteomes" id="UP001500603">
    <property type="component" value="Unassembled WGS sequence"/>
</dbReference>
<evidence type="ECO:0000256" key="1">
    <source>
        <dbReference type="ARBA" id="ARBA00001974"/>
    </source>
</evidence>
<accession>A0ABP9KG78</accession>
<dbReference type="PRINTS" id="PR00411">
    <property type="entry name" value="PNDRDTASEI"/>
</dbReference>
<dbReference type="InterPro" id="IPR036188">
    <property type="entry name" value="FAD/NAD-bd_sf"/>
</dbReference>
<gene>
    <name evidence="7" type="ORF">GCM10023318_37390</name>
</gene>
<organism evidence="7 8">
    <name type="scientific">Nocardia callitridis</name>
    <dbReference type="NCBI Taxonomy" id="648753"/>
    <lineage>
        <taxon>Bacteria</taxon>
        <taxon>Bacillati</taxon>
        <taxon>Actinomycetota</taxon>
        <taxon>Actinomycetes</taxon>
        <taxon>Mycobacteriales</taxon>
        <taxon>Nocardiaceae</taxon>
        <taxon>Nocardia</taxon>
    </lineage>
</organism>
<comment type="cofactor">
    <cofactor evidence="1">
        <name>FAD</name>
        <dbReference type="ChEBI" id="CHEBI:57692"/>
    </cofactor>
</comment>
<evidence type="ECO:0000256" key="2">
    <source>
        <dbReference type="ARBA" id="ARBA00022630"/>
    </source>
</evidence>
<proteinExistence type="predicted"/>
<dbReference type="InterPro" id="IPR023753">
    <property type="entry name" value="FAD/NAD-binding_dom"/>
</dbReference>
<evidence type="ECO:0000259" key="6">
    <source>
        <dbReference type="Pfam" id="PF14759"/>
    </source>
</evidence>
<evidence type="ECO:0000256" key="3">
    <source>
        <dbReference type="ARBA" id="ARBA00022827"/>
    </source>
</evidence>
<evidence type="ECO:0000259" key="5">
    <source>
        <dbReference type="Pfam" id="PF07992"/>
    </source>
</evidence>
<dbReference type="InterPro" id="IPR028202">
    <property type="entry name" value="Reductase_C"/>
</dbReference>
<dbReference type="Gene3D" id="3.30.390.30">
    <property type="match status" value="1"/>
</dbReference>
<dbReference type="Pfam" id="PF07992">
    <property type="entry name" value="Pyr_redox_2"/>
    <property type="match status" value="1"/>
</dbReference>
<dbReference type="SUPFAM" id="SSF55424">
    <property type="entry name" value="FAD/NAD-linked reductases, dimerisation (C-terminal) domain"/>
    <property type="match status" value="1"/>
</dbReference>
<keyword evidence="8" id="KW-1185">Reference proteome</keyword>
<name>A0ABP9KG78_9NOCA</name>
<dbReference type="EMBL" id="BAABJM010000003">
    <property type="protein sequence ID" value="GAA5058274.1"/>
    <property type="molecule type" value="Genomic_DNA"/>
</dbReference>
<evidence type="ECO:0000256" key="4">
    <source>
        <dbReference type="ARBA" id="ARBA00023002"/>
    </source>
</evidence>
<dbReference type="Gene3D" id="3.50.50.60">
    <property type="entry name" value="FAD/NAD(P)-binding domain"/>
    <property type="match status" value="2"/>
</dbReference>
<dbReference type="SUPFAM" id="SSF51905">
    <property type="entry name" value="FAD/NAD(P)-binding domain"/>
    <property type="match status" value="1"/>
</dbReference>
<dbReference type="Pfam" id="PF14759">
    <property type="entry name" value="Reductase_C"/>
    <property type="match status" value="1"/>
</dbReference>
<feature type="domain" description="Reductase C-terminal" evidence="6">
    <location>
        <begin position="334"/>
        <end position="398"/>
    </location>
</feature>
<keyword evidence="4" id="KW-0560">Oxidoreductase</keyword>
<dbReference type="PRINTS" id="PR00368">
    <property type="entry name" value="FADPNR"/>
</dbReference>
<dbReference type="PANTHER" id="PTHR43557:SF2">
    <property type="entry name" value="RIESKE DOMAIN-CONTAINING PROTEIN-RELATED"/>
    <property type="match status" value="1"/>
</dbReference>
<reference evidence="8" key="1">
    <citation type="journal article" date="2019" name="Int. J. Syst. Evol. Microbiol.">
        <title>The Global Catalogue of Microorganisms (GCM) 10K type strain sequencing project: providing services to taxonomists for standard genome sequencing and annotation.</title>
        <authorList>
            <consortium name="The Broad Institute Genomics Platform"/>
            <consortium name="The Broad Institute Genome Sequencing Center for Infectious Disease"/>
            <person name="Wu L."/>
            <person name="Ma J."/>
        </authorList>
    </citation>
    <scope>NUCLEOTIDE SEQUENCE [LARGE SCALE GENOMIC DNA]</scope>
    <source>
        <strain evidence="8">JCM 18298</strain>
    </source>
</reference>
<keyword evidence="2" id="KW-0285">Flavoprotein</keyword>
<feature type="domain" description="FAD/NAD(P)-binding" evidence="5">
    <location>
        <begin position="12"/>
        <end position="315"/>
    </location>
</feature>
<dbReference type="InterPro" id="IPR016156">
    <property type="entry name" value="FAD/NAD-linked_Rdtase_dimer_sf"/>
</dbReference>
<dbReference type="PANTHER" id="PTHR43557">
    <property type="entry name" value="APOPTOSIS-INDUCING FACTOR 1"/>
    <property type="match status" value="1"/>
</dbReference>
<keyword evidence="3" id="KW-0274">FAD</keyword>